<dbReference type="InterPro" id="IPR011008">
    <property type="entry name" value="Dimeric_a/b-barrel"/>
</dbReference>
<dbReference type="InterPro" id="IPR052936">
    <property type="entry name" value="Jasmonate_Hydroxylase-like"/>
</dbReference>
<dbReference type="SUPFAM" id="SSF54909">
    <property type="entry name" value="Dimeric alpha+beta barrel"/>
    <property type="match status" value="1"/>
</dbReference>
<dbReference type="Gene3D" id="3.30.70.100">
    <property type="match status" value="1"/>
</dbReference>
<dbReference type="Proteomes" id="UP000012081">
    <property type="component" value="Unassembled WGS sequence"/>
</dbReference>
<dbReference type="InterPro" id="IPR007138">
    <property type="entry name" value="ABM_dom"/>
</dbReference>
<feature type="domain" description="ABM" evidence="1">
    <location>
        <begin position="12"/>
        <end position="99"/>
    </location>
</feature>
<accession>M8EGQ1</accession>
<name>M8EGQ1_9BACL</name>
<keyword evidence="3" id="KW-1185">Reference proteome</keyword>
<proteinExistence type="predicted"/>
<evidence type="ECO:0000313" key="3">
    <source>
        <dbReference type="Proteomes" id="UP000012081"/>
    </source>
</evidence>
<dbReference type="STRING" id="1300222.I532_03335"/>
<dbReference type="PANTHER" id="PTHR37811">
    <property type="entry name" value="BLL5343 PROTEIN"/>
    <property type="match status" value="1"/>
</dbReference>
<sequence length="111" mass="12955">MGPFAKTPKPPYYAVIFTSQRTQTDNTGYEEMAAMMEKLVFAQPGFLGVESTRDADGFGVTISYWQSLEDIRNWKQNEDHLVAQEKGKQVWYEQYVTRICRVEREYSLNEL</sequence>
<gene>
    <name evidence="2" type="ORF">I532_03335</name>
</gene>
<dbReference type="RefSeq" id="WP_003386395.1">
    <property type="nucleotide sequence ID" value="NZ_APBN01000001.1"/>
</dbReference>
<dbReference type="PROSITE" id="PS51725">
    <property type="entry name" value="ABM"/>
    <property type="match status" value="1"/>
</dbReference>
<dbReference type="EMBL" id="APBN01000001">
    <property type="protein sequence ID" value="EMT54605.1"/>
    <property type="molecule type" value="Genomic_DNA"/>
</dbReference>
<dbReference type="PATRIC" id="fig|1300222.3.peg.707"/>
<reference evidence="2 3" key="1">
    <citation type="submission" date="2013-03" db="EMBL/GenBank/DDBJ databases">
        <title>Assembly of a new bacterial strain Brevibacillus borstelensis AK1.</title>
        <authorList>
            <person name="Rajan I."/>
            <person name="PoliReddy D."/>
            <person name="Sugumar T."/>
            <person name="Rathinam K."/>
            <person name="Alqarawi S."/>
            <person name="Khalil A.B."/>
            <person name="Sivakumar N."/>
        </authorList>
    </citation>
    <scope>NUCLEOTIDE SEQUENCE [LARGE SCALE GENOMIC DNA]</scope>
    <source>
        <strain evidence="2 3">AK1</strain>
    </source>
</reference>
<evidence type="ECO:0000259" key="1">
    <source>
        <dbReference type="PROSITE" id="PS51725"/>
    </source>
</evidence>
<evidence type="ECO:0000313" key="2">
    <source>
        <dbReference type="EMBL" id="EMT54605.1"/>
    </source>
</evidence>
<protein>
    <recommendedName>
        <fullName evidence="1">ABM domain-containing protein</fullName>
    </recommendedName>
</protein>
<dbReference type="AlphaFoldDB" id="M8EGQ1"/>
<dbReference type="PANTHER" id="PTHR37811:SF2">
    <property type="entry name" value="ABM DOMAIN-CONTAINING PROTEIN"/>
    <property type="match status" value="1"/>
</dbReference>
<comment type="caution">
    <text evidence="2">The sequence shown here is derived from an EMBL/GenBank/DDBJ whole genome shotgun (WGS) entry which is preliminary data.</text>
</comment>
<dbReference type="OrthoDB" id="9798439at2"/>
<organism evidence="2 3">
    <name type="scientific">Brevibacillus borstelensis AK1</name>
    <dbReference type="NCBI Taxonomy" id="1300222"/>
    <lineage>
        <taxon>Bacteria</taxon>
        <taxon>Bacillati</taxon>
        <taxon>Bacillota</taxon>
        <taxon>Bacilli</taxon>
        <taxon>Bacillales</taxon>
        <taxon>Paenibacillaceae</taxon>
        <taxon>Brevibacillus</taxon>
    </lineage>
</organism>
<dbReference type="Pfam" id="PF03992">
    <property type="entry name" value="ABM"/>
    <property type="match status" value="1"/>
</dbReference>